<dbReference type="AlphaFoldDB" id="A0A6J4TV12"/>
<accession>A0A6J4TV12</accession>
<evidence type="ECO:0000313" key="1">
    <source>
        <dbReference type="EMBL" id="CAA9532902.1"/>
    </source>
</evidence>
<feature type="non-terminal residue" evidence="1">
    <location>
        <position position="65"/>
    </location>
</feature>
<organism evidence="1">
    <name type="scientific">uncultured Solirubrobacteraceae bacterium</name>
    <dbReference type="NCBI Taxonomy" id="1162706"/>
    <lineage>
        <taxon>Bacteria</taxon>
        <taxon>Bacillati</taxon>
        <taxon>Actinomycetota</taxon>
        <taxon>Thermoleophilia</taxon>
        <taxon>Solirubrobacterales</taxon>
        <taxon>Solirubrobacteraceae</taxon>
        <taxon>environmental samples</taxon>
    </lineage>
</organism>
<sequence>MIRRLPPPAVIDAGLALRRALLRVTDAMVPPSAAVWWRTMGIGRAQVVATLAELGVADALGTGRM</sequence>
<reference evidence="1" key="1">
    <citation type="submission" date="2020-02" db="EMBL/GenBank/DDBJ databases">
        <authorList>
            <person name="Meier V. D."/>
        </authorList>
    </citation>
    <scope>NUCLEOTIDE SEQUENCE</scope>
    <source>
        <strain evidence="1">AVDCRST_MAG30</strain>
    </source>
</reference>
<dbReference type="EMBL" id="CADCVS010000521">
    <property type="protein sequence ID" value="CAA9532902.1"/>
    <property type="molecule type" value="Genomic_DNA"/>
</dbReference>
<name>A0A6J4TV12_9ACTN</name>
<protein>
    <submittedName>
        <fullName evidence="1">Uncharacterized protein</fullName>
    </submittedName>
</protein>
<gene>
    <name evidence="1" type="ORF">AVDCRST_MAG30-3950</name>
</gene>
<proteinExistence type="predicted"/>